<evidence type="ECO:0000313" key="10">
    <source>
        <dbReference type="EMBL" id="PFG74905.1"/>
    </source>
</evidence>
<dbReference type="InterPro" id="IPR009100">
    <property type="entry name" value="AcylCoA_DH/oxidase_NM_dom_sf"/>
</dbReference>
<keyword evidence="3 6" id="KW-0285">Flavoprotein</keyword>
<dbReference type="Gene3D" id="1.10.540.10">
    <property type="entry name" value="Acyl-CoA dehydrogenase/oxidase, N-terminal domain"/>
    <property type="match status" value="1"/>
</dbReference>
<dbReference type="PANTHER" id="PTHR48083:SF6">
    <property type="entry name" value="ACYL-COA DEHYDROGENASE 6"/>
    <property type="match status" value="1"/>
</dbReference>
<dbReference type="Proteomes" id="UP000223071">
    <property type="component" value="Unassembled WGS sequence"/>
</dbReference>
<keyword evidence="5 6" id="KW-0560">Oxidoreductase</keyword>
<evidence type="ECO:0000259" key="8">
    <source>
        <dbReference type="Pfam" id="PF02770"/>
    </source>
</evidence>
<dbReference type="Gene3D" id="2.40.110.10">
    <property type="entry name" value="Butyryl-CoA Dehydrogenase, subunit A, domain 2"/>
    <property type="match status" value="1"/>
</dbReference>
<sequence length="382" mass="41971">MARFTAEHQLFRQTVREFVEKEINPYADEWEAAGTFPAHELFRKAGSLGLLGVEYDPAYGGGGADHWYTVVLGEELGRADCGGVPMAINVQTDMATPALAKHGSHELKKAYLEPALRGELVASIAVTEPDAGSDVASIKTTARRDGDEYVISGSKIYITNGTQADFLTLLARTSPEAGYRGMSLIIVPTDRPGFRVARKLRKLGNHSSDTAELVFDDVRVPVTNRIGEEGQGFYLQMEQFQKERLIAVYTALGGLQRAMERTAAYLRERKAFGGPLLGMQYIQYTLAELQVEIESLRQLAYAAAEGVVAGENVTRLATMAKFKAGRLVRRVADTCLQFHGGAGYMEEMWTSRYFRDSRLLGIGGGADEVMLRVLVKTEGLEV</sequence>
<dbReference type="InterPro" id="IPR036250">
    <property type="entry name" value="AcylCo_DH-like_C"/>
</dbReference>
<dbReference type="InterPro" id="IPR009075">
    <property type="entry name" value="AcylCo_DH/oxidase_C"/>
</dbReference>
<evidence type="ECO:0000259" key="7">
    <source>
        <dbReference type="Pfam" id="PF00441"/>
    </source>
</evidence>
<keyword evidence="4 6" id="KW-0274">FAD</keyword>
<evidence type="ECO:0000256" key="5">
    <source>
        <dbReference type="ARBA" id="ARBA00023002"/>
    </source>
</evidence>
<evidence type="ECO:0000256" key="4">
    <source>
        <dbReference type="ARBA" id="ARBA00022827"/>
    </source>
</evidence>
<dbReference type="InterPro" id="IPR037069">
    <property type="entry name" value="AcylCoA_DH/ox_N_sf"/>
</dbReference>
<organism evidence="10 11">
    <name type="scientific">Tepidiforma thermophila (strain KCTC 52669 / CGMCC 1.13589 / G233)</name>
    <dbReference type="NCBI Taxonomy" id="2761530"/>
    <lineage>
        <taxon>Bacteria</taxon>
        <taxon>Bacillati</taxon>
        <taxon>Chloroflexota</taxon>
        <taxon>Tepidiformia</taxon>
        <taxon>Tepidiformales</taxon>
        <taxon>Tepidiformaceae</taxon>
        <taxon>Tepidiforma</taxon>
    </lineage>
</organism>
<dbReference type="FunFam" id="2.40.110.10:FF:000009">
    <property type="entry name" value="Acyl-CoA dehydrogenase"/>
    <property type="match status" value="1"/>
</dbReference>
<gene>
    <name evidence="10" type="ORF">A9A59_2154</name>
</gene>
<evidence type="ECO:0000256" key="3">
    <source>
        <dbReference type="ARBA" id="ARBA00022630"/>
    </source>
</evidence>
<evidence type="ECO:0000256" key="6">
    <source>
        <dbReference type="RuleBase" id="RU362125"/>
    </source>
</evidence>
<dbReference type="AlphaFoldDB" id="A0A2A9HIP6"/>
<reference evidence="10 11" key="1">
    <citation type="submission" date="2017-09" db="EMBL/GenBank/DDBJ databases">
        <title>Sequencing the genomes of two abundant thermophiles in Great Basin hot springs: Thermocrinis jamiesonii and novel Chloroflexi Thermoflexus hugenholtzii.</title>
        <authorList>
            <person name="Hedlund B."/>
        </authorList>
    </citation>
    <scope>NUCLEOTIDE SEQUENCE [LARGE SCALE GENOMIC DNA]</scope>
    <source>
        <strain evidence="10 11">G233</strain>
    </source>
</reference>
<feature type="domain" description="Acyl-CoA dehydrogenase/oxidase N-terminal" evidence="9">
    <location>
        <begin position="5"/>
        <end position="119"/>
    </location>
</feature>
<dbReference type="GO" id="GO:0003995">
    <property type="term" value="F:acyl-CoA dehydrogenase activity"/>
    <property type="evidence" value="ECO:0007669"/>
    <property type="project" value="InterPro"/>
</dbReference>
<keyword evidence="11" id="KW-1185">Reference proteome</keyword>
<dbReference type="GO" id="GO:0005737">
    <property type="term" value="C:cytoplasm"/>
    <property type="evidence" value="ECO:0007669"/>
    <property type="project" value="TreeGrafter"/>
</dbReference>
<dbReference type="InterPro" id="IPR046373">
    <property type="entry name" value="Acyl-CoA_Oxase/DH_mid-dom_sf"/>
</dbReference>
<dbReference type="PROSITE" id="PS00072">
    <property type="entry name" value="ACYL_COA_DH_1"/>
    <property type="match status" value="1"/>
</dbReference>
<evidence type="ECO:0000256" key="2">
    <source>
        <dbReference type="ARBA" id="ARBA00009347"/>
    </source>
</evidence>
<dbReference type="InterPro" id="IPR006091">
    <property type="entry name" value="Acyl-CoA_Oxase/DH_mid-dom"/>
</dbReference>
<dbReference type="InterPro" id="IPR050741">
    <property type="entry name" value="Acyl-CoA_dehydrogenase"/>
</dbReference>
<dbReference type="FunFam" id="1.10.540.10:FF:000026">
    <property type="entry name" value="Acyl-CoA dehydrogenase medium chain"/>
    <property type="match status" value="1"/>
</dbReference>
<comment type="cofactor">
    <cofactor evidence="1 6">
        <name>FAD</name>
        <dbReference type="ChEBI" id="CHEBI:57692"/>
    </cofactor>
</comment>
<feature type="domain" description="Acyl-CoA dehydrogenase/oxidase C-terminal" evidence="7">
    <location>
        <begin position="230"/>
        <end position="376"/>
    </location>
</feature>
<dbReference type="RefSeq" id="WP_098504256.1">
    <property type="nucleotide sequence ID" value="NZ_PDJQ01000001.1"/>
</dbReference>
<dbReference type="EMBL" id="PDJQ01000001">
    <property type="protein sequence ID" value="PFG74905.1"/>
    <property type="molecule type" value="Genomic_DNA"/>
</dbReference>
<dbReference type="PANTHER" id="PTHR48083">
    <property type="entry name" value="MEDIUM-CHAIN SPECIFIC ACYL-COA DEHYDROGENASE, MITOCHONDRIAL-RELATED"/>
    <property type="match status" value="1"/>
</dbReference>
<dbReference type="GO" id="GO:0050660">
    <property type="term" value="F:flavin adenine dinucleotide binding"/>
    <property type="evidence" value="ECO:0007669"/>
    <property type="project" value="InterPro"/>
</dbReference>
<dbReference type="SUPFAM" id="SSF47203">
    <property type="entry name" value="Acyl-CoA dehydrogenase C-terminal domain-like"/>
    <property type="match status" value="1"/>
</dbReference>
<feature type="domain" description="Acyl-CoA oxidase/dehydrogenase middle" evidence="8">
    <location>
        <begin position="124"/>
        <end position="218"/>
    </location>
</feature>
<dbReference type="Gene3D" id="1.20.140.10">
    <property type="entry name" value="Butyryl-CoA Dehydrogenase, subunit A, domain 3"/>
    <property type="match status" value="1"/>
</dbReference>
<name>A0A2A9HIP6_TEPT2</name>
<dbReference type="InterPro" id="IPR006089">
    <property type="entry name" value="Acyl-CoA_DH_CS"/>
</dbReference>
<accession>A0A2A9HIP6</accession>
<comment type="caution">
    <text evidence="10">The sequence shown here is derived from an EMBL/GenBank/DDBJ whole genome shotgun (WGS) entry which is preliminary data.</text>
</comment>
<proteinExistence type="inferred from homology"/>
<dbReference type="Pfam" id="PF02770">
    <property type="entry name" value="Acyl-CoA_dh_M"/>
    <property type="match status" value="1"/>
</dbReference>
<evidence type="ECO:0000313" key="11">
    <source>
        <dbReference type="Proteomes" id="UP000223071"/>
    </source>
</evidence>
<dbReference type="InterPro" id="IPR013786">
    <property type="entry name" value="AcylCoA_DH/ox_N"/>
</dbReference>
<dbReference type="Pfam" id="PF00441">
    <property type="entry name" value="Acyl-CoA_dh_1"/>
    <property type="match status" value="1"/>
</dbReference>
<dbReference type="SUPFAM" id="SSF56645">
    <property type="entry name" value="Acyl-CoA dehydrogenase NM domain-like"/>
    <property type="match status" value="1"/>
</dbReference>
<evidence type="ECO:0000256" key="1">
    <source>
        <dbReference type="ARBA" id="ARBA00001974"/>
    </source>
</evidence>
<dbReference type="PROSITE" id="PS00073">
    <property type="entry name" value="ACYL_COA_DH_2"/>
    <property type="match status" value="1"/>
</dbReference>
<dbReference type="GO" id="GO:0033539">
    <property type="term" value="P:fatty acid beta-oxidation using acyl-CoA dehydrogenase"/>
    <property type="evidence" value="ECO:0007669"/>
    <property type="project" value="TreeGrafter"/>
</dbReference>
<protein>
    <submittedName>
        <fullName evidence="10">Citronellyl-CoA dehydrogenase</fullName>
    </submittedName>
</protein>
<dbReference type="Pfam" id="PF02771">
    <property type="entry name" value="Acyl-CoA_dh_N"/>
    <property type="match status" value="1"/>
</dbReference>
<evidence type="ECO:0000259" key="9">
    <source>
        <dbReference type="Pfam" id="PF02771"/>
    </source>
</evidence>
<comment type="similarity">
    <text evidence="2 6">Belongs to the acyl-CoA dehydrogenase family.</text>
</comment>